<keyword evidence="1" id="KW-1133">Transmembrane helix</keyword>
<feature type="transmembrane region" description="Helical" evidence="1">
    <location>
        <begin position="20"/>
        <end position="40"/>
    </location>
</feature>
<sequence length="41" mass="4615">MPMDGYQLVPQRPWWRPPLGVVLLAIIVLGLIGFVVWKVVG</sequence>
<proteinExistence type="predicted"/>
<name>A0A6J7DSI7_9ZZZZ</name>
<keyword evidence="1" id="KW-0812">Transmembrane</keyword>
<protein>
    <submittedName>
        <fullName evidence="2">Unannotated protein</fullName>
    </submittedName>
</protein>
<organism evidence="2">
    <name type="scientific">freshwater metagenome</name>
    <dbReference type="NCBI Taxonomy" id="449393"/>
    <lineage>
        <taxon>unclassified sequences</taxon>
        <taxon>metagenomes</taxon>
        <taxon>ecological metagenomes</taxon>
    </lineage>
</organism>
<dbReference type="EMBL" id="CAFBLM010000032">
    <property type="protein sequence ID" value="CAB4871279.1"/>
    <property type="molecule type" value="Genomic_DNA"/>
</dbReference>
<evidence type="ECO:0000256" key="1">
    <source>
        <dbReference type="SAM" id="Phobius"/>
    </source>
</evidence>
<reference evidence="2" key="1">
    <citation type="submission" date="2020-05" db="EMBL/GenBank/DDBJ databases">
        <authorList>
            <person name="Chiriac C."/>
            <person name="Salcher M."/>
            <person name="Ghai R."/>
            <person name="Kavagutti S V."/>
        </authorList>
    </citation>
    <scope>NUCLEOTIDE SEQUENCE</scope>
</reference>
<evidence type="ECO:0000313" key="2">
    <source>
        <dbReference type="EMBL" id="CAB4871279.1"/>
    </source>
</evidence>
<dbReference type="AlphaFoldDB" id="A0A6J7DSI7"/>
<accession>A0A6J7DSI7</accession>
<keyword evidence="1" id="KW-0472">Membrane</keyword>
<gene>
    <name evidence="2" type="ORF">UFOPK3401_00821</name>
</gene>